<reference evidence="2" key="1">
    <citation type="journal article" date="2020" name="Nature">
        <title>Giant virus diversity and host interactions through global metagenomics.</title>
        <authorList>
            <person name="Schulz F."/>
            <person name="Roux S."/>
            <person name="Paez-Espino D."/>
            <person name="Jungbluth S."/>
            <person name="Walsh D.A."/>
            <person name="Denef V.J."/>
            <person name="McMahon K.D."/>
            <person name="Konstantinidis K.T."/>
            <person name="Eloe-Fadrosh E.A."/>
            <person name="Kyrpides N.C."/>
            <person name="Woyke T."/>
        </authorList>
    </citation>
    <scope>NUCLEOTIDE SEQUENCE</scope>
    <source>
        <strain evidence="2">GVMAG-M-3300027759-16</strain>
    </source>
</reference>
<organism evidence="2">
    <name type="scientific">viral metagenome</name>
    <dbReference type="NCBI Taxonomy" id="1070528"/>
    <lineage>
        <taxon>unclassified sequences</taxon>
        <taxon>metagenomes</taxon>
        <taxon>organismal metagenomes</taxon>
    </lineage>
</organism>
<dbReference type="EMBL" id="MN740440">
    <property type="protein sequence ID" value="QHU26453.1"/>
    <property type="molecule type" value="Genomic_DNA"/>
</dbReference>
<dbReference type="Pfam" id="PF00383">
    <property type="entry name" value="dCMP_cyt_deam_1"/>
    <property type="match status" value="1"/>
</dbReference>
<name>A0A6C0L777_9ZZZZ</name>
<sequence>MSNTIFTSYESEHYSRFLGDCGVNRPTILDQFLSDERTCRMAHETKLHIAIIVKRGKILAEATNKVASRSNGAASRGSRNYIHAERNVLRTLGDTSKLRGADMYVMRIGKMRRDSEIEFRYSQPCPECTVLLQKCMREYGLRNVYFTK</sequence>
<dbReference type="AlphaFoldDB" id="A0A6C0L777"/>
<accession>A0A6C0L777</accession>
<dbReference type="SUPFAM" id="SSF53927">
    <property type="entry name" value="Cytidine deaminase-like"/>
    <property type="match status" value="1"/>
</dbReference>
<dbReference type="GO" id="GO:0003824">
    <property type="term" value="F:catalytic activity"/>
    <property type="evidence" value="ECO:0007669"/>
    <property type="project" value="InterPro"/>
</dbReference>
<dbReference type="Gene3D" id="3.40.140.10">
    <property type="entry name" value="Cytidine Deaminase, domain 2"/>
    <property type="match status" value="1"/>
</dbReference>
<evidence type="ECO:0000259" key="1">
    <source>
        <dbReference type="Pfam" id="PF00383"/>
    </source>
</evidence>
<protein>
    <recommendedName>
        <fullName evidence="1">CMP/dCMP-type deaminase domain-containing protein</fullName>
    </recommendedName>
</protein>
<dbReference type="InterPro" id="IPR016193">
    <property type="entry name" value="Cytidine_deaminase-like"/>
</dbReference>
<evidence type="ECO:0000313" key="2">
    <source>
        <dbReference type="EMBL" id="QHU26453.1"/>
    </source>
</evidence>
<dbReference type="InterPro" id="IPR002125">
    <property type="entry name" value="CMP_dCMP_dom"/>
</dbReference>
<proteinExistence type="predicted"/>
<feature type="domain" description="CMP/dCMP-type deaminase" evidence="1">
    <location>
        <begin position="50"/>
        <end position="135"/>
    </location>
</feature>